<accession>L7LZE8</accession>
<reference evidence="2" key="2">
    <citation type="journal article" date="2015" name="J. Proteomics">
        <title>Sexual differences in the sialomes of the zebra tick, Rhipicephalus pulchellus.</title>
        <authorList>
            <person name="Tan A.W."/>
            <person name="Francischetti I.M."/>
            <person name="Slovak M."/>
            <person name="Kini R.M."/>
            <person name="Ribeiro J.M."/>
        </authorList>
    </citation>
    <scope>NUCLEOTIDE SEQUENCE</scope>
    <source>
        <tissue evidence="2">Salivary gland</tissue>
    </source>
</reference>
<protein>
    <submittedName>
        <fullName evidence="2">Uncharacterized protein</fullName>
    </submittedName>
</protein>
<dbReference type="AlphaFoldDB" id="L7LZE8"/>
<evidence type="ECO:0000256" key="1">
    <source>
        <dbReference type="SAM" id="MobiDB-lite"/>
    </source>
</evidence>
<feature type="compositionally biased region" description="Basic and acidic residues" evidence="1">
    <location>
        <begin position="84"/>
        <end position="93"/>
    </location>
</feature>
<sequence>MDLIEILWKQDEDLGVSRDTFDYPAASESSIKEAVKPANFNSTEVPEDEDEPPEMHEDSNPWEGFQYSIDSETGEHILGGSSPEESKCEEPRERVDSGCFLLDEEEDREAIFAELERIFQGQPLQVSTSYLCHSHSLQKNSLQHEINVYCKNADMNGLQYGNVYCADNGRVRT</sequence>
<evidence type="ECO:0000313" key="2">
    <source>
        <dbReference type="EMBL" id="JAA56987.1"/>
    </source>
</evidence>
<name>L7LZE8_RHIPC</name>
<proteinExistence type="evidence at transcript level"/>
<feature type="region of interest" description="Disordered" evidence="1">
    <location>
        <begin position="26"/>
        <end position="93"/>
    </location>
</feature>
<reference evidence="2" key="1">
    <citation type="submission" date="2012-11" db="EMBL/GenBank/DDBJ databases">
        <authorList>
            <person name="Lucero-Rivera Y.E."/>
            <person name="Tovar-Ramirez D."/>
        </authorList>
    </citation>
    <scope>NUCLEOTIDE SEQUENCE</scope>
    <source>
        <tissue evidence="2">Salivary gland</tissue>
    </source>
</reference>
<dbReference type="EMBL" id="GACK01008047">
    <property type="protein sequence ID" value="JAA56987.1"/>
    <property type="molecule type" value="mRNA"/>
</dbReference>
<organism evidence="2">
    <name type="scientific">Rhipicephalus pulchellus</name>
    <name type="common">Yellow backed tick</name>
    <name type="synonym">Dermacentor pulchellus</name>
    <dbReference type="NCBI Taxonomy" id="72859"/>
    <lineage>
        <taxon>Eukaryota</taxon>
        <taxon>Metazoa</taxon>
        <taxon>Ecdysozoa</taxon>
        <taxon>Arthropoda</taxon>
        <taxon>Chelicerata</taxon>
        <taxon>Arachnida</taxon>
        <taxon>Acari</taxon>
        <taxon>Parasitiformes</taxon>
        <taxon>Ixodida</taxon>
        <taxon>Ixodoidea</taxon>
        <taxon>Ixodidae</taxon>
        <taxon>Rhipicephalinae</taxon>
        <taxon>Rhipicephalus</taxon>
        <taxon>Rhipicephalus</taxon>
    </lineage>
</organism>